<keyword evidence="3" id="KW-1185">Reference proteome</keyword>
<dbReference type="InterPro" id="IPR006076">
    <property type="entry name" value="FAD-dep_OxRdtase"/>
</dbReference>
<gene>
    <name evidence="2" type="ORF">B0537_05900</name>
</gene>
<dbReference type="Pfam" id="PF01266">
    <property type="entry name" value="DAO"/>
    <property type="match status" value="1"/>
</dbReference>
<dbReference type="InterPro" id="IPR036188">
    <property type="entry name" value="FAD/NAD-bd_sf"/>
</dbReference>
<dbReference type="PANTHER" id="PTHR42685">
    <property type="entry name" value="GERANYLGERANYL DIPHOSPHATE REDUCTASE"/>
    <property type="match status" value="1"/>
</dbReference>
<name>A0A1S6IV54_9FIRM</name>
<sequence>MKVAIVGAGIAGLSCALELEKQGIQPIIFEQKHRIGSPFPYSPVLLNFLLRPVKNQLQLLKKNYGIELKPISGISSIQVQGPNTRYTITGNLGHIVHQGQEQSSIESQLLAGLKSPIHFEQSVKVENLLKQFDYLVVADGSQEYAKSLGIWQSKLRAWIRGATILGHFNPEHISYWFNTSYAKSGFASLVPMSTERASLLLMVPYITQNELPNYWSSFLHREKINPENVMNWDIEYELGLVYPHRIGNTFLIGNSGGFVSSFLGQGVYFSIASGVEAARAIALGSSYEKKMRSLCHILERHARIRQLWDRLNNKDLDRVLTLLGSPPVKYPLFQTNLDVLPAIDPLLQYLVEKIPADEQINN</sequence>
<dbReference type="KEGG" id="dfg:B0537_05900"/>
<dbReference type="Gene3D" id="3.50.50.60">
    <property type="entry name" value="FAD/NAD(P)-binding domain"/>
    <property type="match status" value="1"/>
</dbReference>
<dbReference type="Proteomes" id="UP000189464">
    <property type="component" value="Chromosome"/>
</dbReference>
<reference evidence="2 3" key="1">
    <citation type="journal article" date="2016" name="Int. J. Syst. Evol. Microbiol.">
        <title>Desulfotomaculum ferrireducens sp. nov., a moderately thermophilic sulfate-reducing and dissimilatory Fe(III)-reducing bacterium isolated from compost.</title>
        <authorList>
            <person name="Yang G."/>
            <person name="Guo J."/>
            <person name="Zhuang L."/>
            <person name="Yuan Y."/>
            <person name="Zhou S."/>
        </authorList>
    </citation>
    <scope>NUCLEOTIDE SEQUENCE [LARGE SCALE GENOMIC DNA]</scope>
    <source>
        <strain evidence="2 3">GSS09</strain>
    </source>
</reference>
<evidence type="ECO:0000259" key="1">
    <source>
        <dbReference type="Pfam" id="PF01266"/>
    </source>
</evidence>
<dbReference type="PANTHER" id="PTHR42685:SF22">
    <property type="entry name" value="CONDITIONED MEDIUM FACTOR RECEPTOR 1"/>
    <property type="match status" value="1"/>
</dbReference>
<dbReference type="SUPFAM" id="SSF51905">
    <property type="entry name" value="FAD/NAD(P)-binding domain"/>
    <property type="match status" value="1"/>
</dbReference>
<dbReference type="PRINTS" id="PR00420">
    <property type="entry name" value="RNGMNOXGNASE"/>
</dbReference>
<protein>
    <submittedName>
        <fullName evidence="2">FAD-dependent oxidoreductase</fullName>
    </submittedName>
</protein>
<dbReference type="InterPro" id="IPR050407">
    <property type="entry name" value="Geranylgeranyl_reductase"/>
</dbReference>
<dbReference type="PROSITE" id="PS51257">
    <property type="entry name" value="PROKAR_LIPOPROTEIN"/>
    <property type="match status" value="1"/>
</dbReference>
<accession>A0A1S6IV54</accession>
<organism evidence="2 3">
    <name type="scientific">Desulforamulus ferrireducens</name>
    <dbReference type="NCBI Taxonomy" id="1833852"/>
    <lineage>
        <taxon>Bacteria</taxon>
        <taxon>Bacillati</taxon>
        <taxon>Bacillota</taxon>
        <taxon>Clostridia</taxon>
        <taxon>Eubacteriales</taxon>
        <taxon>Peptococcaceae</taxon>
        <taxon>Desulforamulus</taxon>
    </lineage>
</organism>
<dbReference type="EMBL" id="CP019698">
    <property type="protein sequence ID" value="AQS58659.1"/>
    <property type="molecule type" value="Genomic_DNA"/>
</dbReference>
<dbReference type="RefSeq" id="WP_077713615.1">
    <property type="nucleotide sequence ID" value="NZ_CP019698.1"/>
</dbReference>
<feature type="domain" description="FAD dependent oxidoreductase" evidence="1">
    <location>
        <begin position="2"/>
        <end position="36"/>
    </location>
</feature>
<proteinExistence type="predicted"/>
<evidence type="ECO:0000313" key="2">
    <source>
        <dbReference type="EMBL" id="AQS58659.1"/>
    </source>
</evidence>
<evidence type="ECO:0000313" key="3">
    <source>
        <dbReference type="Proteomes" id="UP000189464"/>
    </source>
</evidence>
<dbReference type="OrthoDB" id="25353at2"/>
<dbReference type="STRING" id="1833852.B0537_05900"/>
<dbReference type="AlphaFoldDB" id="A0A1S6IV54"/>